<sequence length="96" mass="11014">MPQDIATFLDAMPANLWTPALLAFMTSIATRPTAFDFHRWSIIYLEEAHCSPEVLKLLQATLRLGLQFDAMIGNMRHLVPALEPICVNARRWMDWT</sequence>
<dbReference type="AlphaFoldDB" id="A0A067CS87"/>
<gene>
    <name evidence="1" type="ORF">SPRG_05928</name>
</gene>
<dbReference type="KEGG" id="spar:SPRG_05928"/>
<accession>A0A067CS87</accession>
<dbReference type="GeneID" id="24128301"/>
<evidence type="ECO:0000313" key="1">
    <source>
        <dbReference type="EMBL" id="KDO29391.1"/>
    </source>
</evidence>
<dbReference type="Proteomes" id="UP000030745">
    <property type="component" value="Unassembled WGS sequence"/>
</dbReference>
<evidence type="ECO:0000313" key="2">
    <source>
        <dbReference type="Proteomes" id="UP000030745"/>
    </source>
</evidence>
<organism evidence="1 2">
    <name type="scientific">Saprolegnia parasitica (strain CBS 223.65)</name>
    <dbReference type="NCBI Taxonomy" id="695850"/>
    <lineage>
        <taxon>Eukaryota</taxon>
        <taxon>Sar</taxon>
        <taxon>Stramenopiles</taxon>
        <taxon>Oomycota</taxon>
        <taxon>Saprolegniomycetes</taxon>
        <taxon>Saprolegniales</taxon>
        <taxon>Saprolegniaceae</taxon>
        <taxon>Saprolegnia</taxon>
    </lineage>
</organism>
<name>A0A067CS87_SAPPC</name>
<dbReference type="EMBL" id="KK583206">
    <property type="protein sequence ID" value="KDO29391.1"/>
    <property type="molecule type" value="Genomic_DNA"/>
</dbReference>
<dbReference type="RefSeq" id="XP_012199893.1">
    <property type="nucleotide sequence ID" value="XM_012344503.1"/>
</dbReference>
<keyword evidence="2" id="KW-1185">Reference proteome</keyword>
<reference evidence="1 2" key="1">
    <citation type="journal article" date="2013" name="PLoS Genet.">
        <title>Distinctive expansion of potential virulence genes in the genome of the oomycete fish pathogen Saprolegnia parasitica.</title>
        <authorList>
            <person name="Jiang R.H."/>
            <person name="de Bruijn I."/>
            <person name="Haas B.J."/>
            <person name="Belmonte R."/>
            <person name="Lobach L."/>
            <person name="Christie J."/>
            <person name="van den Ackerveken G."/>
            <person name="Bottin A."/>
            <person name="Bulone V."/>
            <person name="Diaz-Moreno S.M."/>
            <person name="Dumas B."/>
            <person name="Fan L."/>
            <person name="Gaulin E."/>
            <person name="Govers F."/>
            <person name="Grenville-Briggs L.J."/>
            <person name="Horner N.R."/>
            <person name="Levin J.Z."/>
            <person name="Mammella M."/>
            <person name="Meijer H.J."/>
            <person name="Morris P."/>
            <person name="Nusbaum C."/>
            <person name="Oome S."/>
            <person name="Phillips A.J."/>
            <person name="van Rooyen D."/>
            <person name="Rzeszutek E."/>
            <person name="Saraiva M."/>
            <person name="Secombes C.J."/>
            <person name="Seidl M.F."/>
            <person name="Snel B."/>
            <person name="Stassen J.H."/>
            <person name="Sykes S."/>
            <person name="Tripathy S."/>
            <person name="van den Berg H."/>
            <person name="Vega-Arreguin J.C."/>
            <person name="Wawra S."/>
            <person name="Young S.K."/>
            <person name="Zeng Q."/>
            <person name="Dieguez-Uribeondo J."/>
            <person name="Russ C."/>
            <person name="Tyler B.M."/>
            <person name="van West P."/>
        </authorList>
    </citation>
    <scope>NUCLEOTIDE SEQUENCE [LARGE SCALE GENOMIC DNA]</scope>
    <source>
        <strain evidence="1 2">CBS 223.65</strain>
    </source>
</reference>
<dbReference type="VEuPathDB" id="FungiDB:SPRG_05928"/>
<protein>
    <submittedName>
        <fullName evidence="1">Uncharacterized protein</fullName>
    </submittedName>
</protein>
<proteinExistence type="predicted"/>